<organism evidence="1 2">
    <name type="scientific">Microlunatus kandeliicorticis</name>
    <dbReference type="NCBI Taxonomy" id="1759536"/>
    <lineage>
        <taxon>Bacteria</taxon>
        <taxon>Bacillati</taxon>
        <taxon>Actinomycetota</taxon>
        <taxon>Actinomycetes</taxon>
        <taxon>Propionibacteriales</taxon>
        <taxon>Propionibacteriaceae</taxon>
        <taxon>Microlunatus</taxon>
    </lineage>
</organism>
<dbReference type="Proteomes" id="UP000523079">
    <property type="component" value="Unassembled WGS sequence"/>
</dbReference>
<proteinExistence type="predicted"/>
<sequence>MARTGRRVAPVVGVLAVVLLLAVGLVIGLRVTGASGPLPGEERCVARASGNSVAVDLDQAHYASIVVGLSVKRDLQPRAASIAMATVYQETGIRNLDYGDRDSVGLFQQRPSQGWGTEKQLMDPWYATGKFYSALVKIDGWEDADITTIAQRVQISAHPDAYRAHERDGRILASTLTGQSPAGFTCLVRGHAPGQPGQLRTAMTKTFGVRDFGAGPGAAPATGSRVSVTAPDTGDAWAYAQFAVANAKLYGISKVAVDGRSWTSDETTLPSWATDAEATRGVSGTTVVITLR</sequence>
<evidence type="ECO:0008006" key="3">
    <source>
        <dbReference type="Google" id="ProtNLM"/>
    </source>
</evidence>
<name>A0A7W3ISL5_9ACTN</name>
<dbReference type="RefSeq" id="WP_182560063.1">
    <property type="nucleotide sequence ID" value="NZ_JACGWT010000003.1"/>
</dbReference>
<accession>A0A7W3ISL5</accession>
<comment type="caution">
    <text evidence="1">The sequence shown here is derived from an EMBL/GenBank/DDBJ whole genome shotgun (WGS) entry which is preliminary data.</text>
</comment>
<reference evidence="1 2" key="1">
    <citation type="submission" date="2020-07" db="EMBL/GenBank/DDBJ databases">
        <title>Sequencing the genomes of 1000 actinobacteria strains.</title>
        <authorList>
            <person name="Klenk H.-P."/>
        </authorList>
    </citation>
    <scope>NUCLEOTIDE SEQUENCE [LARGE SCALE GENOMIC DNA]</scope>
    <source>
        <strain evidence="1 2">DSM 100723</strain>
    </source>
</reference>
<dbReference type="AlphaFoldDB" id="A0A7W3ISL5"/>
<dbReference type="EMBL" id="JACGWT010000003">
    <property type="protein sequence ID" value="MBA8794499.1"/>
    <property type="molecule type" value="Genomic_DNA"/>
</dbReference>
<evidence type="ECO:0000313" key="2">
    <source>
        <dbReference type="Proteomes" id="UP000523079"/>
    </source>
</evidence>
<keyword evidence="2" id="KW-1185">Reference proteome</keyword>
<evidence type="ECO:0000313" key="1">
    <source>
        <dbReference type="EMBL" id="MBA8794499.1"/>
    </source>
</evidence>
<gene>
    <name evidence="1" type="ORF">FHX74_002118</name>
</gene>
<protein>
    <recommendedName>
        <fullName evidence="3">Heavy metal transporter</fullName>
    </recommendedName>
</protein>